<feature type="domain" description="DUF3885" evidence="1">
    <location>
        <begin position="2"/>
        <end position="140"/>
    </location>
</feature>
<dbReference type="KEGG" id="abut:Ami103574_01740"/>
<reference evidence="2 3" key="1">
    <citation type="submission" date="2020-02" db="EMBL/GenBank/DDBJ databases">
        <authorList>
            <person name="Kim Y.B."/>
            <person name="Roh S.W."/>
        </authorList>
    </citation>
    <scope>NUCLEOTIDE SEQUENCE [LARGE SCALE GENOMIC DNA]</scope>
    <source>
        <strain evidence="2 3">DSM 103574</strain>
    </source>
</reference>
<evidence type="ECO:0000259" key="1">
    <source>
        <dbReference type="Pfam" id="PF13021"/>
    </source>
</evidence>
<dbReference type="Pfam" id="PF13021">
    <property type="entry name" value="DUF3885"/>
    <property type="match status" value="1"/>
</dbReference>
<sequence>MNEAYVAECLNLAENMYNGLHVGTDLLIVYEDCYSEREQENIFFFESCLKGIGQTESYCFFWKFSPMKETYPAALANNQEVHVCTRRLYEAKDIDTRRLFLEIICSDIGGKYDLASKVFILDMATSCLFHLYDDRGLWVSKPAEKRAK</sequence>
<dbReference type="EMBL" id="CP048649">
    <property type="protein sequence ID" value="QIB68109.1"/>
    <property type="molecule type" value="Genomic_DNA"/>
</dbReference>
<proteinExistence type="predicted"/>
<dbReference type="AlphaFoldDB" id="A0A858BSC4"/>
<gene>
    <name evidence="2" type="ORF">Ami103574_01740</name>
</gene>
<protein>
    <recommendedName>
        <fullName evidence="1">DUF3885 domain-containing protein</fullName>
    </recommendedName>
</protein>
<dbReference type="InterPro" id="IPR024976">
    <property type="entry name" value="DUF3885"/>
</dbReference>
<dbReference type="RefSeq" id="WP_163065029.1">
    <property type="nucleotide sequence ID" value="NZ_CP048649.1"/>
</dbReference>
<evidence type="ECO:0000313" key="3">
    <source>
        <dbReference type="Proteomes" id="UP000466848"/>
    </source>
</evidence>
<organism evidence="2 3">
    <name type="scientific">Aminipila butyrica</name>
    <dbReference type="NCBI Taxonomy" id="433296"/>
    <lineage>
        <taxon>Bacteria</taxon>
        <taxon>Bacillati</taxon>
        <taxon>Bacillota</taxon>
        <taxon>Clostridia</taxon>
        <taxon>Peptostreptococcales</taxon>
        <taxon>Anaerovoracaceae</taxon>
        <taxon>Aminipila</taxon>
    </lineage>
</organism>
<dbReference type="Proteomes" id="UP000466848">
    <property type="component" value="Chromosome"/>
</dbReference>
<evidence type="ECO:0000313" key="2">
    <source>
        <dbReference type="EMBL" id="QIB68109.1"/>
    </source>
</evidence>
<name>A0A858BSC4_9FIRM</name>
<keyword evidence="3" id="KW-1185">Reference proteome</keyword>
<accession>A0A858BSC4</accession>